<gene>
    <name evidence="2" type="ORF">MRATA1EN1_LOCUS14564</name>
</gene>
<dbReference type="Proteomes" id="UP001176941">
    <property type="component" value="Chromosome 24"/>
</dbReference>
<evidence type="ECO:0000313" key="2">
    <source>
        <dbReference type="EMBL" id="CAI9165602.1"/>
    </source>
</evidence>
<proteinExistence type="predicted"/>
<feature type="region of interest" description="Disordered" evidence="1">
    <location>
        <begin position="96"/>
        <end position="132"/>
    </location>
</feature>
<sequence length="132" mass="14384">MKEGMCSGLVAEQPVLFSTVSHPSRVSGQPYCYLPGSGRSSGEGNATCSSIVAWEIPWPEEPGGLQSVGPHSWAEQLSTHAPLPPEPEHLVSGFWGEEAKERERRAEEPTQPLPELVVPYSRAELARSTHPR</sequence>
<evidence type="ECO:0000256" key="1">
    <source>
        <dbReference type="SAM" id="MobiDB-lite"/>
    </source>
</evidence>
<accession>A0ABN8YVK9</accession>
<evidence type="ECO:0000313" key="3">
    <source>
        <dbReference type="Proteomes" id="UP001176941"/>
    </source>
</evidence>
<dbReference type="EMBL" id="OX459960">
    <property type="protein sequence ID" value="CAI9165602.1"/>
    <property type="molecule type" value="Genomic_DNA"/>
</dbReference>
<keyword evidence="3" id="KW-1185">Reference proteome</keyword>
<organism evidence="2 3">
    <name type="scientific">Rangifer tarandus platyrhynchus</name>
    <name type="common">Svalbard reindeer</name>
    <dbReference type="NCBI Taxonomy" id="3082113"/>
    <lineage>
        <taxon>Eukaryota</taxon>
        <taxon>Metazoa</taxon>
        <taxon>Chordata</taxon>
        <taxon>Craniata</taxon>
        <taxon>Vertebrata</taxon>
        <taxon>Euteleostomi</taxon>
        <taxon>Mammalia</taxon>
        <taxon>Eutheria</taxon>
        <taxon>Laurasiatheria</taxon>
        <taxon>Artiodactyla</taxon>
        <taxon>Ruminantia</taxon>
        <taxon>Pecora</taxon>
        <taxon>Cervidae</taxon>
        <taxon>Odocoileinae</taxon>
        <taxon>Rangifer</taxon>
    </lineage>
</organism>
<name>A0ABN8YVK9_RANTA</name>
<reference evidence="2" key="1">
    <citation type="submission" date="2023-04" db="EMBL/GenBank/DDBJ databases">
        <authorList>
            <consortium name="ELIXIR-Norway"/>
        </authorList>
    </citation>
    <scope>NUCLEOTIDE SEQUENCE [LARGE SCALE GENOMIC DNA]</scope>
</reference>
<protein>
    <submittedName>
        <fullName evidence="2">Uncharacterized protein</fullName>
    </submittedName>
</protein>
<feature type="compositionally biased region" description="Basic and acidic residues" evidence="1">
    <location>
        <begin position="97"/>
        <end position="108"/>
    </location>
</feature>